<sequence>MVEIRFAARPNLSIDKEEMFDLMMKQCDDELLNIELACRGIPSKKANIFTYEQQLILMHYRYKKEYEYWKEFRKGES</sequence>
<dbReference type="Proteomes" id="UP000552309">
    <property type="component" value="Unassembled WGS sequence"/>
</dbReference>
<gene>
    <name evidence="1" type="ORF">HCA89_00300</name>
</gene>
<comment type="caution">
    <text evidence="1">The sequence shown here is derived from an EMBL/GenBank/DDBJ whole genome shotgun (WGS) entry which is preliminary data.</text>
</comment>
<evidence type="ECO:0000313" key="1">
    <source>
        <dbReference type="EMBL" id="MBC2140732.1"/>
    </source>
</evidence>
<dbReference type="AlphaFoldDB" id="A0AB73H3T3"/>
<dbReference type="RefSeq" id="WP_185542824.1">
    <property type="nucleotide sequence ID" value="NZ_JAARXV010000001.1"/>
</dbReference>
<reference evidence="1 2" key="1">
    <citation type="submission" date="2020-03" db="EMBL/GenBank/DDBJ databases">
        <title>Soil Listeria distribution.</title>
        <authorList>
            <person name="Liao J."/>
            <person name="Wiedmann M."/>
        </authorList>
    </citation>
    <scope>NUCLEOTIDE SEQUENCE [LARGE SCALE GENOMIC DNA]</scope>
    <source>
        <strain evidence="1 2">FSL L7-0297</strain>
    </source>
</reference>
<proteinExistence type="predicted"/>
<dbReference type="EMBL" id="JAARXV010000001">
    <property type="protein sequence ID" value="MBC2140732.1"/>
    <property type="molecule type" value="Genomic_DNA"/>
</dbReference>
<organism evidence="1 2">
    <name type="scientific">Listeria innocua</name>
    <dbReference type="NCBI Taxonomy" id="1642"/>
    <lineage>
        <taxon>Bacteria</taxon>
        <taxon>Bacillati</taxon>
        <taxon>Bacillota</taxon>
        <taxon>Bacilli</taxon>
        <taxon>Bacillales</taxon>
        <taxon>Listeriaceae</taxon>
        <taxon>Listeria</taxon>
    </lineage>
</organism>
<protein>
    <submittedName>
        <fullName evidence="1">Uncharacterized protein</fullName>
    </submittedName>
</protein>
<name>A0AB73H3T3_LISIO</name>
<accession>A0AB73H3T3</accession>
<evidence type="ECO:0000313" key="2">
    <source>
        <dbReference type="Proteomes" id="UP000552309"/>
    </source>
</evidence>